<dbReference type="Proteomes" id="UP000321400">
    <property type="component" value="Unassembled WGS sequence"/>
</dbReference>
<dbReference type="AlphaFoldDB" id="A0A511WWZ9"/>
<organism evidence="1 2">
    <name type="scientific">Halolactibacillus alkaliphilus</name>
    <dbReference type="NCBI Taxonomy" id="442899"/>
    <lineage>
        <taxon>Bacteria</taxon>
        <taxon>Bacillati</taxon>
        <taxon>Bacillota</taxon>
        <taxon>Bacilli</taxon>
        <taxon>Bacillales</taxon>
        <taxon>Bacillaceae</taxon>
        <taxon>Halolactibacillus</taxon>
    </lineage>
</organism>
<evidence type="ECO:0000313" key="1">
    <source>
        <dbReference type="EMBL" id="GEN55639.1"/>
    </source>
</evidence>
<protein>
    <submittedName>
        <fullName evidence="1">Uncharacterized protein</fullName>
    </submittedName>
</protein>
<accession>A0A511WWZ9</accession>
<evidence type="ECO:0000313" key="2">
    <source>
        <dbReference type="Proteomes" id="UP000321400"/>
    </source>
</evidence>
<comment type="caution">
    <text evidence="1">The sequence shown here is derived from an EMBL/GenBank/DDBJ whole genome shotgun (WGS) entry which is preliminary data.</text>
</comment>
<name>A0A511WWZ9_9BACI</name>
<dbReference type="EMBL" id="BJYE01000001">
    <property type="protein sequence ID" value="GEN55639.1"/>
    <property type="molecule type" value="Genomic_DNA"/>
</dbReference>
<keyword evidence="2" id="KW-1185">Reference proteome</keyword>
<proteinExistence type="predicted"/>
<gene>
    <name evidence="1" type="ORF">HAL01_01030</name>
</gene>
<sequence>MQANNLFSEDVFFFESNVESNLQIGYKLINHANRTLNNLPTAFFVINDVIIRMYECFTQA</sequence>
<reference evidence="1 2" key="1">
    <citation type="submission" date="2019-07" db="EMBL/GenBank/DDBJ databases">
        <title>Whole genome shotgun sequence of Halolactibacillus alkaliphilus NBRC 103919.</title>
        <authorList>
            <person name="Hosoyama A."/>
            <person name="Uohara A."/>
            <person name="Ohji S."/>
            <person name="Ichikawa N."/>
        </authorList>
    </citation>
    <scope>NUCLEOTIDE SEQUENCE [LARGE SCALE GENOMIC DNA]</scope>
    <source>
        <strain evidence="1 2">NBRC 103919</strain>
    </source>
</reference>